<feature type="transmembrane region" description="Helical" evidence="1">
    <location>
        <begin position="126"/>
        <end position="148"/>
    </location>
</feature>
<name>M2SGH0_9SPHN</name>
<dbReference type="RefSeq" id="WP_008599819.1">
    <property type="nucleotide sequence ID" value="NZ_AMRV01000001.1"/>
</dbReference>
<gene>
    <name evidence="2" type="ORF">C725_0390</name>
</gene>
<feature type="transmembrane region" description="Helical" evidence="1">
    <location>
        <begin position="221"/>
        <end position="238"/>
    </location>
</feature>
<keyword evidence="1" id="KW-1133">Transmembrane helix</keyword>
<evidence type="ECO:0008006" key="4">
    <source>
        <dbReference type="Google" id="ProtNLM"/>
    </source>
</evidence>
<sequence>MQDLIPIVALALLPAAGTMIGGVIAECSRPPDWFVGTALHAAAGVAIGVVAIALIPRILVGGEVAVSALLLACGMLAAFLLARGFGGGRSERQGKAAGLMVAATVAADLAGDGLMTGAGSAVASRLGLILAVSQILGNMPGGFAAIANLRRRELPRSRRLLLIGVIPLIAPLAAAVGFITLRGASEAIQAAALTLMAGFLLLATVEDVLPEGDRPRPPRRYSTAAFAAGFVGMFAFASS</sequence>
<dbReference type="EMBL" id="AMRV01000001">
    <property type="protein sequence ID" value="EMD84460.1"/>
    <property type="molecule type" value="Genomic_DNA"/>
</dbReference>
<proteinExistence type="predicted"/>
<evidence type="ECO:0000313" key="3">
    <source>
        <dbReference type="Proteomes" id="UP000011717"/>
    </source>
</evidence>
<keyword evidence="1" id="KW-0472">Membrane</keyword>
<reference evidence="2 3" key="1">
    <citation type="journal article" date="2013" name="Genome Announc.">
        <title>Draft Genome Sequence of Strain JLT2015T, Belonging to the Family Sphingomonadaceae of the Alphaproteobacteria.</title>
        <authorList>
            <person name="Tang K."/>
            <person name="Liu K."/>
            <person name="Li S."/>
            <person name="Jiao N."/>
        </authorList>
    </citation>
    <scope>NUCLEOTIDE SEQUENCE [LARGE SCALE GENOMIC DNA]</scope>
    <source>
        <strain evidence="2 3">JLT2015</strain>
    </source>
</reference>
<feature type="transmembrane region" description="Helical" evidence="1">
    <location>
        <begin position="35"/>
        <end position="55"/>
    </location>
</feature>
<feature type="transmembrane region" description="Helical" evidence="1">
    <location>
        <begin position="160"/>
        <end position="181"/>
    </location>
</feature>
<dbReference type="OrthoDB" id="1418968at2"/>
<feature type="transmembrane region" description="Helical" evidence="1">
    <location>
        <begin position="64"/>
        <end position="82"/>
    </location>
</feature>
<accession>M2SGH0</accession>
<dbReference type="Proteomes" id="UP000011717">
    <property type="component" value="Unassembled WGS sequence"/>
</dbReference>
<protein>
    <recommendedName>
        <fullName evidence="4">ZIP family zinc transporter</fullName>
    </recommendedName>
</protein>
<keyword evidence="1" id="KW-0812">Transmembrane</keyword>
<evidence type="ECO:0000256" key="1">
    <source>
        <dbReference type="SAM" id="Phobius"/>
    </source>
</evidence>
<dbReference type="AlphaFoldDB" id="M2SGH0"/>
<feature type="transmembrane region" description="Helical" evidence="1">
    <location>
        <begin position="187"/>
        <end position="209"/>
    </location>
</feature>
<evidence type="ECO:0000313" key="2">
    <source>
        <dbReference type="EMBL" id="EMD84460.1"/>
    </source>
</evidence>
<comment type="caution">
    <text evidence="2">The sequence shown here is derived from an EMBL/GenBank/DDBJ whole genome shotgun (WGS) entry which is preliminary data.</text>
</comment>
<organism evidence="2 3">
    <name type="scientific">Pacificimonas flava</name>
    <dbReference type="NCBI Taxonomy" id="1234595"/>
    <lineage>
        <taxon>Bacteria</taxon>
        <taxon>Pseudomonadati</taxon>
        <taxon>Pseudomonadota</taxon>
        <taxon>Alphaproteobacteria</taxon>
        <taxon>Sphingomonadales</taxon>
        <taxon>Sphingosinicellaceae</taxon>
        <taxon>Pacificimonas</taxon>
    </lineage>
</organism>
<keyword evidence="3" id="KW-1185">Reference proteome</keyword>